<feature type="region of interest" description="Disordered" evidence="1">
    <location>
        <begin position="57"/>
        <end position="82"/>
    </location>
</feature>
<reference evidence="3" key="1">
    <citation type="journal article" date="2019" name="Int. J. Syst. Evol. Microbiol.">
        <title>The Global Catalogue of Microorganisms (GCM) 10K type strain sequencing project: providing services to taxonomists for standard genome sequencing and annotation.</title>
        <authorList>
            <consortium name="The Broad Institute Genomics Platform"/>
            <consortium name="The Broad Institute Genome Sequencing Center for Infectious Disease"/>
            <person name="Wu L."/>
            <person name="Ma J."/>
        </authorList>
    </citation>
    <scope>NUCLEOTIDE SEQUENCE [LARGE SCALE GENOMIC DNA]</scope>
    <source>
        <strain evidence="3">JCM 13022</strain>
    </source>
</reference>
<dbReference type="Proteomes" id="UP001500467">
    <property type="component" value="Unassembled WGS sequence"/>
</dbReference>
<comment type="caution">
    <text evidence="2">The sequence shown here is derived from an EMBL/GenBank/DDBJ whole genome shotgun (WGS) entry which is preliminary data.</text>
</comment>
<accession>A0ABP4FTH1</accession>
<proteinExistence type="predicted"/>
<organism evidence="2 3">
    <name type="scientific">Prauserella alba</name>
    <dbReference type="NCBI Taxonomy" id="176898"/>
    <lineage>
        <taxon>Bacteria</taxon>
        <taxon>Bacillati</taxon>
        <taxon>Actinomycetota</taxon>
        <taxon>Actinomycetes</taxon>
        <taxon>Pseudonocardiales</taxon>
        <taxon>Pseudonocardiaceae</taxon>
        <taxon>Prauserella</taxon>
    </lineage>
</organism>
<sequence>MASLQAGCRRIITEVPGAAGAGPVAQAGAQDRFRAGAKRAAADEGLARLRPVAHAAHGKGSAVSDTVANRCSPEGQADSDRREEAVPVLSGFDVLGGLSSLLICIPHLLRPVCARRGVARVDALCADGRGYL</sequence>
<name>A0ABP4FTH1_9PSEU</name>
<dbReference type="EMBL" id="BAAALM010000003">
    <property type="protein sequence ID" value="GAA1194648.1"/>
    <property type="molecule type" value="Genomic_DNA"/>
</dbReference>
<evidence type="ECO:0000313" key="2">
    <source>
        <dbReference type="EMBL" id="GAA1194648.1"/>
    </source>
</evidence>
<gene>
    <name evidence="2" type="ORF">GCM10009675_06870</name>
</gene>
<keyword evidence="3" id="KW-1185">Reference proteome</keyword>
<evidence type="ECO:0000256" key="1">
    <source>
        <dbReference type="SAM" id="MobiDB-lite"/>
    </source>
</evidence>
<evidence type="ECO:0000313" key="3">
    <source>
        <dbReference type="Proteomes" id="UP001500467"/>
    </source>
</evidence>
<protein>
    <submittedName>
        <fullName evidence="2">Uncharacterized protein</fullName>
    </submittedName>
</protein>